<dbReference type="Proteomes" id="UP000318359">
    <property type="component" value="Unassembled WGS sequence"/>
</dbReference>
<dbReference type="InterPro" id="IPR029069">
    <property type="entry name" value="HotDog_dom_sf"/>
</dbReference>
<dbReference type="Gene3D" id="3.10.129.10">
    <property type="entry name" value="Hotdog Thioesterase"/>
    <property type="match status" value="1"/>
</dbReference>
<organism evidence="1 2">
    <name type="scientific">SAR86 cluster bacterium</name>
    <dbReference type="NCBI Taxonomy" id="2030880"/>
    <lineage>
        <taxon>Bacteria</taxon>
        <taxon>Pseudomonadati</taxon>
        <taxon>Pseudomonadota</taxon>
        <taxon>Gammaproteobacteria</taxon>
        <taxon>SAR86 cluster</taxon>
    </lineage>
</organism>
<name>A0A520M8I1_9GAMM</name>
<sequence>MSKQIDNVFPYSAKPVEITEKMCDLNGHMNVLYYNEILGFAFGNFYSIDMGFSDEYFDAGFSSFTLEDNYKYLKECLLGEKITPKYRLHNVNKKLIHIAGILVNENEEVCALYETILGHIDMNTRKTSEMKGDFFDNIYDLMKSNKVDIDIELRLKIKDLK</sequence>
<evidence type="ECO:0000313" key="2">
    <source>
        <dbReference type="Proteomes" id="UP000318359"/>
    </source>
</evidence>
<proteinExistence type="predicted"/>
<reference evidence="1 2" key="1">
    <citation type="submission" date="2019-02" db="EMBL/GenBank/DDBJ databases">
        <title>Prokaryotic population dynamics and viral predation in marine succession experiment using metagenomics: the confinement effect.</title>
        <authorList>
            <person name="Haro-Moreno J.M."/>
            <person name="Rodriguez-Valera F."/>
            <person name="Lopez-Perez M."/>
        </authorList>
    </citation>
    <scope>NUCLEOTIDE SEQUENCE [LARGE SCALE GENOMIC DNA]</scope>
    <source>
        <strain evidence="1">MED-G167</strain>
    </source>
</reference>
<dbReference type="AlphaFoldDB" id="A0A520M8I1"/>
<dbReference type="CDD" id="cd00586">
    <property type="entry name" value="4HBT"/>
    <property type="match status" value="1"/>
</dbReference>
<protein>
    <submittedName>
        <fullName evidence="1">Thioesterase</fullName>
    </submittedName>
</protein>
<accession>A0A520M8I1</accession>
<dbReference type="SUPFAM" id="SSF54637">
    <property type="entry name" value="Thioesterase/thiol ester dehydrase-isomerase"/>
    <property type="match status" value="1"/>
</dbReference>
<comment type="caution">
    <text evidence="1">The sequence shown here is derived from an EMBL/GenBank/DDBJ whole genome shotgun (WGS) entry which is preliminary data.</text>
</comment>
<dbReference type="Pfam" id="PF13279">
    <property type="entry name" value="4HBT_2"/>
    <property type="match status" value="1"/>
</dbReference>
<evidence type="ECO:0000313" key="1">
    <source>
        <dbReference type="EMBL" id="RZO17536.1"/>
    </source>
</evidence>
<dbReference type="EMBL" id="SHBM01000028">
    <property type="protein sequence ID" value="RZO17536.1"/>
    <property type="molecule type" value="Genomic_DNA"/>
</dbReference>
<gene>
    <name evidence="1" type="ORF">EVB00_02190</name>
</gene>